<dbReference type="InterPro" id="IPR038732">
    <property type="entry name" value="HpyO/CreE_NAD-binding"/>
</dbReference>
<evidence type="ECO:0000259" key="1">
    <source>
        <dbReference type="Pfam" id="PF13454"/>
    </source>
</evidence>
<evidence type="ECO:0000313" key="2">
    <source>
        <dbReference type="EMBL" id="GAA3597413.1"/>
    </source>
</evidence>
<dbReference type="InterPro" id="IPR036188">
    <property type="entry name" value="FAD/NAD-bd_sf"/>
</dbReference>
<comment type="caution">
    <text evidence="2">The sequence shown here is derived from an EMBL/GenBank/DDBJ whole genome shotgun (WGS) entry which is preliminary data.</text>
</comment>
<dbReference type="Pfam" id="PF13454">
    <property type="entry name" value="NAD_binding_9"/>
    <property type="match status" value="1"/>
</dbReference>
<dbReference type="EMBL" id="BAAAZO010000002">
    <property type="protein sequence ID" value="GAA3597413.1"/>
    <property type="molecule type" value="Genomic_DNA"/>
</dbReference>
<dbReference type="Gene3D" id="3.50.50.60">
    <property type="entry name" value="FAD/NAD(P)-binding domain"/>
    <property type="match status" value="1"/>
</dbReference>
<organism evidence="2 3">
    <name type="scientific">Kineosporia mesophila</name>
    <dbReference type="NCBI Taxonomy" id="566012"/>
    <lineage>
        <taxon>Bacteria</taxon>
        <taxon>Bacillati</taxon>
        <taxon>Actinomycetota</taxon>
        <taxon>Actinomycetes</taxon>
        <taxon>Kineosporiales</taxon>
        <taxon>Kineosporiaceae</taxon>
        <taxon>Kineosporia</taxon>
    </lineage>
</organism>
<name>A0ABP6Z5B1_9ACTN</name>
<reference evidence="3" key="1">
    <citation type="journal article" date="2019" name="Int. J. Syst. Evol. Microbiol.">
        <title>The Global Catalogue of Microorganisms (GCM) 10K type strain sequencing project: providing services to taxonomists for standard genome sequencing and annotation.</title>
        <authorList>
            <consortium name="The Broad Institute Genomics Platform"/>
            <consortium name="The Broad Institute Genome Sequencing Center for Infectious Disease"/>
            <person name="Wu L."/>
            <person name="Ma J."/>
        </authorList>
    </citation>
    <scope>NUCLEOTIDE SEQUENCE [LARGE SCALE GENOMIC DNA]</scope>
    <source>
        <strain evidence="3">JCM 16902</strain>
    </source>
</reference>
<dbReference type="PANTHER" id="PTHR40254:SF1">
    <property type="entry name" value="BLR0577 PROTEIN"/>
    <property type="match status" value="1"/>
</dbReference>
<dbReference type="Proteomes" id="UP001501074">
    <property type="component" value="Unassembled WGS sequence"/>
</dbReference>
<evidence type="ECO:0000313" key="3">
    <source>
        <dbReference type="Proteomes" id="UP001501074"/>
    </source>
</evidence>
<feature type="domain" description="FAD-dependent urate hydroxylase HpyO/Asp monooxygenase CreE-like FAD/NAD(P)-binding" evidence="1">
    <location>
        <begin position="9"/>
        <end position="168"/>
    </location>
</feature>
<proteinExistence type="predicted"/>
<gene>
    <name evidence="2" type="ORF">GCM10022223_10710</name>
</gene>
<dbReference type="PANTHER" id="PTHR40254">
    <property type="entry name" value="BLR0577 PROTEIN"/>
    <property type="match status" value="1"/>
</dbReference>
<dbReference type="RefSeq" id="WP_231485798.1">
    <property type="nucleotide sequence ID" value="NZ_BAAAZO010000002.1"/>
</dbReference>
<accession>A0ABP6Z5B1</accession>
<keyword evidence="3" id="KW-1185">Reference proteome</keyword>
<sequence>MSTPRCRVAVVGAGPRGLAVAVQLTACTGIETHLIDPRPGGVVWDPAQDPELLMNSRTRQATVFADDTVDAAPATRGPSFAQWCARYGSSLPPGPAAEAAGRGPDDFASRSLFGRYLRWVLERLTQQGVHVHPHRVTALREIADGTQELTLNTGEKLTADRVVLALGHLPAAPTAPEQALARSAHEHHLVHVPAGPATAASLRALPAGADVAVLGTGLNFYDLLALVTQGRGGQFERHQGRLTYCPSGQEPVLHIGSGRGVPYLARAVTPAPVTLEIVTDDRVAQWCAADGTLSFADDVWPLVSAELARVWRAAGADTALDLDALLDPFAGSGPAGSADLTARLRDLLRADLDSALAVPRGPMTAVGEALAVLKDRVRTVVAAGGFSRESVRGDLQGWFRSVGAFVAAGPPALRVEQALALLEAGLLRALGAGVRVTASGPEGFVVRGRDLAGPVTVQALVHARLPADDAGSTTDPFVRELVRGGYAHVRDGGLVSVRSRPGTLTGPGATACRLVDRDGDASGRRFVIGLPVQPQEWNIANLPQPDRADRTLVQACSIADQIVTAAEPVVR</sequence>
<dbReference type="SUPFAM" id="SSF51905">
    <property type="entry name" value="FAD/NAD(P)-binding domain"/>
    <property type="match status" value="1"/>
</dbReference>
<dbReference type="InterPro" id="IPR052189">
    <property type="entry name" value="L-asp_N-monooxygenase_NS-form"/>
</dbReference>
<protein>
    <submittedName>
        <fullName evidence="2">FAD/NAD(P)-binding protein</fullName>
    </submittedName>
</protein>